<evidence type="ECO:0000256" key="7">
    <source>
        <dbReference type="ARBA" id="ARBA00023004"/>
    </source>
</evidence>
<feature type="domain" description="2Fe-2S ferredoxin-type" evidence="9">
    <location>
        <begin position="271"/>
        <end position="360"/>
    </location>
</feature>
<dbReference type="PROSITE" id="PS51085">
    <property type="entry name" value="2FE2S_FER_2"/>
    <property type="match status" value="1"/>
</dbReference>
<dbReference type="PRINTS" id="PR00406">
    <property type="entry name" value="CYTB5RDTASE"/>
</dbReference>
<keyword evidence="12" id="KW-1185">Reference proteome</keyword>
<dbReference type="PANTHER" id="PTHR47354">
    <property type="entry name" value="NADH OXIDOREDUCTASE HCR"/>
    <property type="match status" value="1"/>
</dbReference>
<evidence type="ECO:0000256" key="4">
    <source>
        <dbReference type="ARBA" id="ARBA00022723"/>
    </source>
</evidence>
<comment type="caution">
    <text evidence="11">The sequence shown here is derived from an EMBL/GenBank/DDBJ whole genome shotgun (WGS) entry which is preliminary data.</text>
</comment>
<keyword evidence="7" id="KW-0408">Iron</keyword>
<keyword evidence="3" id="KW-0001">2Fe-2S</keyword>
<dbReference type="PANTHER" id="PTHR47354:SF8">
    <property type="entry name" value="1,2-PHENYLACETYL-COA EPOXIDASE, SUBUNIT E"/>
    <property type="match status" value="1"/>
</dbReference>
<dbReference type="GO" id="GO:0050660">
    <property type="term" value="F:flavin adenine dinucleotide binding"/>
    <property type="evidence" value="ECO:0007669"/>
    <property type="project" value="TreeGrafter"/>
</dbReference>
<gene>
    <name evidence="11" type="primary">paaE</name>
    <name evidence="11" type="ORF">TRIHO_07210</name>
</gene>
<evidence type="ECO:0000256" key="8">
    <source>
        <dbReference type="ARBA" id="ARBA00023014"/>
    </source>
</evidence>
<dbReference type="Pfam" id="PF00111">
    <property type="entry name" value="Fer2"/>
    <property type="match status" value="1"/>
</dbReference>
<dbReference type="PATRIC" id="fig|1768241.3.peg.743"/>
<dbReference type="SUPFAM" id="SSF54292">
    <property type="entry name" value="2Fe-2S ferredoxin-like"/>
    <property type="match status" value="1"/>
</dbReference>
<dbReference type="AlphaFoldDB" id="A0A132C2C7"/>
<dbReference type="Gene3D" id="3.10.20.30">
    <property type="match status" value="1"/>
</dbReference>
<keyword evidence="2" id="KW-0285">Flavoprotein</keyword>
<dbReference type="InterPro" id="IPR017927">
    <property type="entry name" value="FAD-bd_FR_type"/>
</dbReference>
<dbReference type="InterPro" id="IPR017938">
    <property type="entry name" value="Riboflavin_synthase-like_b-brl"/>
</dbReference>
<sequence>MTSPMARFHPLEVTEIKHTIRDAVVVTLKPLNGAAAAFDFTQGQYLTFRRTFDGTELRRSYSICAGRDDGLLKVGIKRVEGGAFSTWANTELKVGDTVEAMPPQGRFFTPLDASAEKHYLGFAGGSGITPVLSILKTTLQTEPRSRFTLVYANKGVNSIMFREEIEDLKNRYMGRLSVIHVLETDAQEVDLFTGRVTQEKCAQLFERWIPIGAIDTAFICGPEPMMLGIAAALRSAGLADDQIKFELFASNQPGRVTQQAAATGLAARAPVTAAITLDGATRTVTLDRNTTVLEAALENAMDAPWSCRAGVCSTCRCRVIEGDVEMAANHALEDDEVAKGFVLSCQSYPLSDRLVISYDA</sequence>
<dbReference type="CDD" id="cd00207">
    <property type="entry name" value="fer2"/>
    <property type="match status" value="1"/>
</dbReference>
<dbReference type="InterPro" id="IPR008333">
    <property type="entry name" value="Cbr1-like_FAD-bd_dom"/>
</dbReference>
<dbReference type="InterPro" id="IPR001041">
    <property type="entry name" value="2Fe-2S_ferredoxin-type"/>
</dbReference>
<reference evidence="11 12" key="1">
    <citation type="submission" date="2015-12" db="EMBL/GenBank/DDBJ databases">
        <title>Genome sequence of the marine Rhodobacteraceae strain O3.65, Candidatus Tritonibacter horizontis.</title>
        <authorList>
            <person name="Poehlein A."/>
            <person name="Giebel H.A."/>
            <person name="Voget S."/>
            <person name="Brinkhoff T."/>
        </authorList>
    </citation>
    <scope>NUCLEOTIDE SEQUENCE [LARGE SCALE GENOMIC DNA]</scope>
    <source>
        <strain evidence="11 12">O3.65</strain>
    </source>
</reference>
<dbReference type="InterPro" id="IPR001433">
    <property type="entry name" value="OxRdtase_FAD/NAD-bd"/>
</dbReference>
<keyword evidence="5" id="KW-0274">FAD</keyword>
<keyword evidence="8" id="KW-0411">Iron-sulfur</keyword>
<dbReference type="EMBL" id="LPUY01000017">
    <property type="protein sequence ID" value="KUP94402.1"/>
    <property type="molecule type" value="Genomic_DNA"/>
</dbReference>
<dbReference type="InterPro" id="IPR050415">
    <property type="entry name" value="MRET"/>
</dbReference>
<protein>
    <submittedName>
        <fullName evidence="11">1,2-phenylacetyl-CoA epoxidase, subunit E</fullName>
        <ecNumber evidence="11">1.-.-.-</ecNumber>
    </submittedName>
</protein>
<dbReference type="Gene3D" id="3.40.50.80">
    <property type="entry name" value="Nucleotide-binding domain of ferredoxin-NADP reductase (FNR) module"/>
    <property type="match status" value="1"/>
</dbReference>
<evidence type="ECO:0000259" key="9">
    <source>
        <dbReference type="PROSITE" id="PS51085"/>
    </source>
</evidence>
<dbReference type="Gene3D" id="2.40.30.10">
    <property type="entry name" value="Translation factors"/>
    <property type="match status" value="1"/>
</dbReference>
<keyword evidence="6 11" id="KW-0560">Oxidoreductase</keyword>
<evidence type="ECO:0000313" key="11">
    <source>
        <dbReference type="EMBL" id="KUP94402.1"/>
    </source>
</evidence>
<dbReference type="PROSITE" id="PS00197">
    <property type="entry name" value="2FE2S_FER_1"/>
    <property type="match status" value="1"/>
</dbReference>
<evidence type="ECO:0000256" key="3">
    <source>
        <dbReference type="ARBA" id="ARBA00022714"/>
    </source>
</evidence>
<keyword evidence="4" id="KW-0479">Metal-binding</keyword>
<name>A0A132C2C7_9RHOB</name>
<evidence type="ECO:0000256" key="5">
    <source>
        <dbReference type="ARBA" id="ARBA00022827"/>
    </source>
</evidence>
<dbReference type="Proteomes" id="UP000068382">
    <property type="component" value="Unassembled WGS sequence"/>
</dbReference>
<dbReference type="InterPro" id="IPR036010">
    <property type="entry name" value="2Fe-2S_ferredoxin-like_sf"/>
</dbReference>
<dbReference type="SUPFAM" id="SSF52343">
    <property type="entry name" value="Ferredoxin reductase-like, C-terminal NADP-linked domain"/>
    <property type="match status" value="1"/>
</dbReference>
<dbReference type="Pfam" id="PF00970">
    <property type="entry name" value="FAD_binding_6"/>
    <property type="match status" value="1"/>
</dbReference>
<dbReference type="InterPro" id="IPR039261">
    <property type="entry name" value="FNR_nucleotide-bd"/>
</dbReference>
<comment type="cofactor">
    <cofactor evidence="1">
        <name>FAD</name>
        <dbReference type="ChEBI" id="CHEBI:57692"/>
    </cofactor>
</comment>
<evidence type="ECO:0000256" key="1">
    <source>
        <dbReference type="ARBA" id="ARBA00001974"/>
    </source>
</evidence>
<dbReference type="EC" id="1.-.-.-" evidence="11"/>
<evidence type="ECO:0000259" key="10">
    <source>
        <dbReference type="PROSITE" id="PS51384"/>
    </source>
</evidence>
<evidence type="ECO:0000256" key="6">
    <source>
        <dbReference type="ARBA" id="ARBA00023002"/>
    </source>
</evidence>
<proteinExistence type="predicted"/>
<dbReference type="CDD" id="cd06214">
    <property type="entry name" value="PA_degradation_oxidoreductase_like"/>
    <property type="match status" value="1"/>
</dbReference>
<evidence type="ECO:0000256" key="2">
    <source>
        <dbReference type="ARBA" id="ARBA00022630"/>
    </source>
</evidence>
<dbReference type="GO" id="GO:0051537">
    <property type="term" value="F:2 iron, 2 sulfur cluster binding"/>
    <property type="evidence" value="ECO:0007669"/>
    <property type="project" value="UniProtKB-KW"/>
</dbReference>
<dbReference type="PROSITE" id="PS51384">
    <property type="entry name" value="FAD_FR"/>
    <property type="match status" value="1"/>
</dbReference>
<dbReference type="GO" id="GO:0016491">
    <property type="term" value="F:oxidoreductase activity"/>
    <property type="evidence" value="ECO:0007669"/>
    <property type="project" value="UniProtKB-KW"/>
</dbReference>
<feature type="domain" description="FAD-binding FR-type" evidence="10">
    <location>
        <begin position="6"/>
        <end position="110"/>
    </location>
</feature>
<evidence type="ECO:0000313" key="12">
    <source>
        <dbReference type="Proteomes" id="UP000068382"/>
    </source>
</evidence>
<accession>A0A132C2C7</accession>
<dbReference type="Pfam" id="PF00175">
    <property type="entry name" value="NAD_binding_1"/>
    <property type="match status" value="1"/>
</dbReference>
<dbReference type="SUPFAM" id="SSF63380">
    <property type="entry name" value="Riboflavin synthase domain-like"/>
    <property type="match status" value="1"/>
</dbReference>
<organism evidence="11 12">
    <name type="scientific">Tritonibacter horizontis</name>
    <dbReference type="NCBI Taxonomy" id="1768241"/>
    <lineage>
        <taxon>Bacteria</taxon>
        <taxon>Pseudomonadati</taxon>
        <taxon>Pseudomonadota</taxon>
        <taxon>Alphaproteobacteria</taxon>
        <taxon>Rhodobacterales</taxon>
        <taxon>Paracoccaceae</taxon>
        <taxon>Tritonibacter</taxon>
    </lineage>
</organism>
<dbReference type="InterPro" id="IPR006058">
    <property type="entry name" value="2Fe2S_fd_BS"/>
</dbReference>
<dbReference type="InterPro" id="IPR012675">
    <property type="entry name" value="Beta-grasp_dom_sf"/>
</dbReference>
<dbReference type="GO" id="GO:0046872">
    <property type="term" value="F:metal ion binding"/>
    <property type="evidence" value="ECO:0007669"/>
    <property type="project" value="UniProtKB-KW"/>
</dbReference>